<dbReference type="NCBIfam" id="TIGR00247">
    <property type="entry name" value="endolytic transglycosylase MltG"/>
    <property type="match status" value="1"/>
</dbReference>
<organism evidence="8 9">
    <name type="scientific">Thiorhodococcus minor</name>
    <dbReference type="NCBI Taxonomy" id="57489"/>
    <lineage>
        <taxon>Bacteria</taxon>
        <taxon>Pseudomonadati</taxon>
        <taxon>Pseudomonadota</taxon>
        <taxon>Gammaproteobacteria</taxon>
        <taxon>Chromatiales</taxon>
        <taxon>Chromatiaceae</taxon>
        <taxon>Thiorhodococcus</taxon>
    </lineage>
</organism>
<dbReference type="GO" id="GO:0009252">
    <property type="term" value="P:peptidoglycan biosynthetic process"/>
    <property type="evidence" value="ECO:0007669"/>
    <property type="project" value="UniProtKB-UniRule"/>
</dbReference>
<keyword evidence="2 7" id="KW-0812">Transmembrane</keyword>
<evidence type="ECO:0000256" key="7">
    <source>
        <dbReference type="HAMAP-Rule" id="MF_02065"/>
    </source>
</evidence>
<dbReference type="HAMAP" id="MF_02065">
    <property type="entry name" value="MltG"/>
    <property type="match status" value="1"/>
</dbReference>
<dbReference type="EMBL" id="JAAIJQ010000004">
    <property type="protein sequence ID" value="NEV60767.1"/>
    <property type="molecule type" value="Genomic_DNA"/>
</dbReference>
<feature type="site" description="Important for catalytic activity" evidence="7">
    <location>
        <position position="218"/>
    </location>
</feature>
<dbReference type="EC" id="4.2.2.29" evidence="7"/>
<keyword evidence="9" id="KW-1185">Reference proteome</keyword>
<evidence type="ECO:0000256" key="6">
    <source>
        <dbReference type="ARBA" id="ARBA00023316"/>
    </source>
</evidence>
<keyword evidence="3 7" id="KW-1133">Transmembrane helix</keyword>
<keyword evidence="6 7" id="KW-0961">Cell wall biogenesis/degradation</keyword>
<evidence type="ECO:0000256" key="3">
    <source>
        <dbReference type="ARBA" id="ARBA00022989"/>
    </source>
</evidence>
<evidence type="ECO:0000313" key="9">
    <source>
        <dbReference type="Proteomes" id="UP000483379"/>
    </source>
</evidence>
<accession>A0A6M0JWT9</accession>
<reference evidence="8 9" key="1">
    <citation type="submission" date="2020-02" db="EMBL/GenBank/DDBJ databases">
        <title>Genome sequences of Thiorhodococcus mannitoliphagus and Thiorhodococcus minor, purple sulfur photosynthetic bacteria in the gammaproteobacterial family, Chromatiaceae.</title>
        <authorList>
            <person name="Aviles F.A."/>
            <person name="Meyer T.E."/>
            <person name="Kyndt J.A."/>
        </authorList>
    </citation>
    <scope>NUCLEOTIDE SEQUENCE [LARGE SCALE GENOMIC DNA]</scope>
    <source>
        <strain evidence="8 9">DSM 11518</strain>
    </source>
</reference>
<sequence length="336" mass="37388">MTWRIGLLVLLFSVATLGVGLWIDYQRFLETPVGVPSSEPYLEIPRGTSLRALSDRMAREGILDQPYYFIALAYLEGAQRRIKAGEYALRPSVTPRELLDAMTAGKGVQFAITLIEGRTFRQALAVIDAHEQFGGDALSLLSDAELMAKLGRPGEHPEGRFFPDTYHFPRKAKGLDVLERALERMDQVLAEEWSDREPGLPFDTPYEALILASIIEKETAVQQERPAIGGVFVRRLERGMKLQTDPTVIYGMGERYDGNIRRADLREPTPYNTYVIQGLPPTPIALPGRAAIHAALHPAEGEALYFVARGDGSHVFSSTLAEHQQAVRRYILNKGG</sequence>
<comment type="catalytic activity">
    <reaction evidence="7">
        <text>a peptidoglycan chain = a peptidoglycan chain with N-acetyl-1,6-anhydromuramyl-[peptide] at the reducing end + a peptidoglycan chain with N-acetylglucosamine at the non-reducing end.</text>
        <dbReference type="EC" id="4.2.2.29"/>
    </reaction>
</comment>
<protein>
    <recommendedName>
        <fullName evidence="7">Endolytic murein transglycosylase</fullName>
        <ecNumber evidence="7">4.2.2.29</ecNumber>
    </recommendedName>
    <alternativeName>
        <fullName evidence="7">Peptidoglycan lytic transglycosylase</fullName>
    </alternativeName>
    <alternativeName>
        <fullName evidence="7">Peptidoglycan polymerization terminase</fullName>
    </alternativeName>
</protein>
<evidence type="ECO:0000256" key="2">
    <source>
        <dbReference type="ARBA" id="ARBA00022692"/>
    </source>
</evidence>
<dbReference type="GO" id="GO:0008932">
    <property type="term" value="F:lytic endotransglycosylase activity"/>
    <property type="evidence" value="ECO:0007669"/>
    <property type="project" value="UniProtKB-UniRule"/>
</dbReference>
<evidence type="ECO:0000313" key="8">
    <source>
        <dbReference type="EMBL" id="NEV60767.1"/>
    </source>
</evidence>
<keyword evidence="5 7" id="KW-0456">Lyase</keyword>
<evidence type="ECO:0000256" key="5">
    <source>
        <dbReference type="ARBA" id="ARBA00023239"/>
    </source>
</evidence>
<dbReference type="Pfam" id="PF02618">
    <property type="entry name" value="YceG"/>
    <property type="match status" value="1"/>
</dbReference>
<dbReference type="Gene3D" id="3.30.160.60">
    <property type="entry name" value="Classic Zinc Finger"/>
    <property type="match status" value="1"/>
</dbReference>
<dbReference type="GO" id="GO:0005886">
    <property type="term" value="C:plasma membrane"/>
    <property type="evidence" value="ECO:0007669"/>
    <property type="project" value="UniProtKB-UniRule"/>
</dbReference>
<dbReference type="Proteomes" id="UP000483379">
    <property type="component" value="Unassembled WGS sequence"/>
</dbReference>
<gene>
    <name evidence="7 8" type="primary">mltG</name>
    <name evidence="8" type="ORF">G3446_02455</name>
</gene>
<comment type="caution">
    <text evidence="8">The sequence shown here is derived from an EMBL/GenBank/DDBJ whole genome shotgun (WGS) entry which is preliminary data.</text>
</comment>
<dbReference type="RefSeq" id="WP_164450805.1">
    <property type="nucleotide sequence ID" value="NZ_JAAIJQ010000004.1"/>
</dbReference>
<keyword evidence="1 7" id="KW-1003">Cell membrane</keyword>
<keyword evidence="4 7" id="KW-0472">Membrane</keyword>
<evidence type="ECO:0000256" key="1">
    <source>
        <dbReference type="ARBA" id="ARBA00022475"/>
    </source>
</evidence>
<comment type="function">
    <text evidence="7">Functions as a peptidoglycan terminase that cleaves nascent peptidoglycan strands endolytically to terminate their elongation.</text>
</comment>
<dbReference type="PANTHER" id="PTHR30518">
    <property type="entry name" value="ENDOLYTIC MUREIN TRANSGLYCOSYLASE"/>
    <property type="match status" value="1"/>
</dbReference>
<dbReference type="GO" id="GO:0071555">
    <property type="term" value="P:cell wall organization"/>
    <property type="evidence" value="ECO:0007669"/>
    <property type="project" value="UniProtKB-KW"/>
</dbReference>
<dbReference type="Gene3D" id="3.30.1490.480">
    <property type="entry name" value="Endolytic murein transglycosylase"/>
    <property type="match status" value="1"/>
</dbReference>
<dbReference type="InterPro" id="IPR003770">
    <property type="entry name" value="MLTG-like"/>
</dbReference>
<dbReference type="CDD" id="cd08010">
    <property type="entry name" value="MltG_like"/>
    <property type="match status" value="1"/>
</dbReference>
<evidence type="ECO:0000256" key="4">
    <source>
        <dbReference type="ARBA" id="ARBA00023136"/>
    </source>
</evidence>
<dbReference type="AlphaFoldDB" id="A0A6M0JWT9"/>
<proteinExistence type="inferred from homology"/>
<dbReference type="PANTHER" id="PTHR30518:SF2">
    <property type="entry name" value="ENDOLYTIC MUREIN TRANSGLYCOSYLASE"/>
    <property type="match status" value="1"/>
</dbReference>
<comment type="similarity">
    <text evidence="7">Belongs to the transglycosylase MltG family.</text>
</comment>
<name>A0A6M0JWT9_9GAMM</name>
<keyword evidence="7" id="KW-0997">Cell inner membrane</keyword>